<evidence type="ECO:0000313" key="2">
    <source>
        <dbReference type="EMBL" id="VDN10994.1"/>
    </source>
</evidence>
<dbReference type="EMBL" id="UYRU01050437">
    <property type="protein sequence ID" value="VDN10994.1"/>
    <property type="molecule type" value="Genomic_DNA"/>
</dbReference>
<proteinExistence type="predicted"/>
<feature type="region of interest" description="Disordered" evidence="1">
    <location>
        <begin position="1"/>
        <end position="94"/>
    </location>
</feature>
<evidence type="ECO:0000256" key="1">
    <source>
        <dbReference type="SAM" id="MobiDB-lite"/>
    </source>
</evidence>
<accession>A0A3P7L2I0</accession>
<gene>
    <name evidence="2" type="ORF">DILT_LOCUS6825</name>
</gene>
<dbReference type="AlphaFoldDB" id="A0A3P7L2I0"/>
<reference evidence="2 3" key="1">
    <citation type="submission" date="2018-11" db="EMBL/GenBank/DDBJ databases">
        <authorList>
            <consortium name="Pathogen Informatics"/>
        </authorList>
    </citation>
    <scope>NUCLEOTIDE SEQUENCE [LARGE SCALE GENOMIC DNA]</scope>
</reference>
<feature type="compositionally biased region" description="Basic and acidic residues" evidence="1">
    <location>
        <begin position="56"/>
        <end position="86"/>
    </location>
</feature>
<sequence>MAVKGPLTFGIHAIVSRATRAVPTENEKKEEEEEEKKKKKKKEEEEEEKKKRKNEKKKEEEEKKKKKAEEEEEKKKKEDEEEEKKKLYPFHDSTTKHPLLKSAFKQVLRNMFMATEMATFASQWQRIRTAFLGPFQPIKVTRPCITKG</sequence>
<evidence type="ECO:0000313" key="3">
    <source>
        <dbReference type="Proteomes" id="UP000281553"/>
    </source>
</evidence>
<keyword evidence="3" id="KW-1185">Reference proteome</keyword>
<name>A0A3P7L2I0_DIBLA</name>
<protein>
    <submittedName>
        <fullName evidence="2">Uncharacterized protein</fullName>
    </submittedName>
</protein>
<dbReference type="Proteomes" id="UP000281553">
    <property type="component" value="Unassembled WGS sequence"/>
</dbReference>
<organism evidence="2 3">
    <name type="scientific">Dibothriocephalus latus</name>
    <name type="common">Fish tapeworm</name>
    <name type="synonym">Diphyllobothrium latum</name>
    <dbReference type="NCBI Taxonomy" id="60516"/>
    <lineage>
        <taxon>Eukaryota</taxon>
        <taxon>Metazoa</taxon>
        <taxon>Spiralia</taxon>
        <taxon>Lophotrochozoa</taxon>
        <taxon>Platyhelminthes</taxon>
        <taxon>Cestoda</taxon>
        <taxon>Eucestoda</taxon>
        <taxon>Diphyllobothriidea</taxon>
        <taxon>Diphyllobothriidae</taxon>
        <taxon>Dibothriocephalus</taxon>
    </lineage>
</organism>